<dbReference type="SUPFAM" id="SSF50494">
    <property type="entry name" value="Trypsin-like serine proteases"/>
    <property type="match status" value="1"/>
</dbReference>
<dbReference type="Gene3D" id="2.40.10.10">
    <property type="entry name" value="Trypsin-like serine proteases"/>
    <property type="match status" value="1"/>
</dbReference>
<dbReference type="AlphaFoldDB" id="A0A9N9WGP3"/>
<evidence type="ECO:0000313" key="7">
    <source>
        <dbReference type="EMBL" id="CAG9791046.1"/>
    </source>
</evidence>
<keyword evidence="2" id="KW-1015">Disulfide bond</keyword>
<dbReference type="PRINTS" id="PR00722">
    <property type="entry name" value="CHYMOTRYPSIN"/>
</dbReference>
<accession>A0A9N9WGP3</accession>
<feature type="compositionally biased region" description="Low complexity" evidence="5">
    <location>
        <begin position="257"/>
        <end position="278"/>
    </location>
</feature>
<evidence type="ECO:0000313" key="8">
    <source>
        <dbReference type="Proteomes" id="UP001153714"/>
    </source>
</evidence>
<dbReference type="OrthoDB" id="546450at2759"/>
<evidence type="ECO:0000256" key="2">
    <source>
        <dbReference type="ARBA" id="ARBA00023157"/>
    </source>
</evidence>
<dbReference type="SMART" id="SM00020">
    <property type="entry name" value="Tryp_SPc"/>
    <property type="match status" value="1"/>
</dbReference>
<feature type="compositionally biased region" description="Low complexity" evidence="5">
    <location>
        <begin position="286"/>
        <end position="311"/>
    </location>
</feature>
<dbReference type="PROSITE" id="PS00134">
    <property type="entry name" value="TRYPSIN_HIS"/>
    <property type="match status" value="1"/>
</dbReference>
<dbReference type="GO" id="GO:0004252">
    <property type="term" value="F:serine-type endopeptidase activity"/>
    <property type="evidence" value="ECO:0007669"/>
    <property type="project" value="InterPro"/>
</dbReference>
<dbReference type="FunFam" id="2.40.10.10:FF:000028">
    <property type="entry name" value="Serine protease easter"/>
    <property type="match status" value="1"/>
</dbReference>
<keyword evidence="8" id="KW-1185">Reference proteome</keyword>
<keyword evidence="1" id="KW-0732">Signal</keyword>
<evidence type="ECO:0000256" key="1">
    <source>
        <dbReference type="ARBA" id="ARBA00022729"/>
    </source>
</evidence>
<dbReference type="PANTHER" id="PTHR24260:SF147">
    <property type="entry name" value="EG:BACR7A4.3 PROTEIN-RELATED"/>
    <property type="match status" value="1"/>
</dbReference>
<sequence>MKVPMAWQEDDEKWSWGYATDLKPIVNVNTKLHNRLQRNPCDPVKLPDFRMPGRRISHTKCLEYIWDIKDREDKVIRDEECKKYRQSLNNNTEDNQVFHTAGVGGRDTLPGEFPHMGAIGWTSALGSWIFKCGGSLISTKFVLTAGHCSKASDRDTTIADVDPKIVRFADKNILDIDDNGYNKAHLDVNILRVINHPNYKPPKKYNDIALIELQREVSFTSYVQPACLYTGSDKELYAPSTPPTSPLTPSTPPASPLTPSISPAIPLTTSTPRTSPFTPSTPPASPLTTSTPPTSPHTSSTSPAYPLSASP</sequence>
<dbReference type="InterPro" id="IPR043504">
    <property type="entry name" value="Peptidase_S1_PA_chymotrypsin"/>
</dbReference>
<evidence type="ECO:0000256" key="4">
    <source>
        <dbReference type="ARBA" id="ARBA00024195"/>
    </source>
</evidence>
<dbReference type="InterPro" id="IPR009003">
    <property type="entry name" value="Peptidase_S1_PA"/>
</dbReference>
<dbReference type="InterPro" id="IPR018114">
    <property type="entry name" value="TRYPSIN_HIS"/>
</dbReference>
<feature type="region of interest" description="Disordered" evidence="5">
    <location>
        <begin position="237"/>
        <end position="311"/>
    </location>
</feature>
<organism evidence="7 8">
    <name type="scientific">Diatraea saccharalis</name>
    <name type="common">sugarcane borer</name>
    <dbReference type="NCBI Taxonomy" id="40085"/>
    <lineage>
        <taxon>Eukaryota</taxon>
        <taxon>Metazoa</taxon>
        <taxon>Ecdysozoa</taxon>
        <taxon>Arthropoda</taxon>
        <taxon>Hexapoda</taxon>
        <taxon>Insecta</taxon>
        <taxon>Pterygota</taxon>
        <taxon>Neoptera</taxon>
        <taxon>Endopterygota</taxon>
        <taxon>Lepidoptera</taxon>
        <taxon>Glossata</taxon>
        <taxon>Ditrysia</taxon>
        <taxon>Pyraloidea</taxon>
        <taxon>Crambidae</taxon>
        <taxon>Crambinae</taxon>
        <taxon>Diatraea</taxon>
    </lineage>
</organism>
<proteinExistence type="inferred from homology"/>
<dbReference type="PANTHER" id="PTHR24260">
    <property type="match status" value="1"/>
</dbReference>
<feature type="compositionally biased region" description="Pro residues" evidence="5">
    <location>
        <begin position="240"/>
        <end position="256"/>
    </location>
</feature>
<protein>
    <recommendedName>
        <fullName evidence="6">Peptidase S1 domain-containing protein</fullName>
    </recommendedName>
</protein>
<dbReference type="InterPro" id="IPR051333">
    <property type="entry name" value="CLIP_Serine_Protease"/>
</dbReference>
<dbReference type="Pfam" id="PF00089">
    <property type="entry name" value="Trypsin"/>
    <property type="match status" value="1"/>
</dbReference>
<feature type="domain" description="Peptidase S1" evidence="6">
    <location>
        <begin position="102"/>
        <end position="231"/>
    </location>
</feature>
<keyword evidence="3" id="KW-0325">Glycoprotein</keyword>
<dbReference type="InterPro" id="IPR001314">
    <property type="entry name" value="Peptidase_S1A"/>
</dbReference>
<dbReference type="GO" id="GO:0006508">
    <property type="term" value="P:proteolysis"/>
    <property type="evidence" value="ECO:0007669"/>
    <property type="project" value="InterPro"/>
</dbReference>
<comment type="similarity">
    <text evidence="4">Belongs to the peptidase S1 family. CLIP subfamily.</text>
</comment>
<evidence type="ECO:0000259" key="6">
    <source>
        <dbReference type="PROSITE" id="PS50240"/>
    </source>
</evidence>
<dbReference type="Proteomes" id="UP001153714">
    <property type="component" value="Chromosome 3"/>
</dbReference>
<evidence type="ECO:0000256" key="5">
    <source>
        <dbReference type="SAM" id="MobiDB-lite"/>
    </source>
</evidence>
<dbReference type="InterPro" id="IPR001254">
    <property type="entry name" value="Trypsin_dom"/>
</dbReference>
<dbReference type="PROSITE" id="PS50240">
    <property type="entry name" value="TRYPSIN_DOM"/>
    <property type="match status" value="1"/>
</dbReference>
<dbReference type="EMBL" id="OU893334">
    <property type="protein sequence ID" value="CAG9791046.1"/>
    <property type="molecule type" value="Genomic_DNA"/>
</dbReference>
<reference evidence="7" key="2">
    <citation type="submission" date="2022-10" db="EMBL/GenBank/DDBJ databases">
        <authorList>
            <consortium name="ENA_rothamsted_submissions"/>
            <consortium name="culmorum"/>
            <person name="King R."/>
        </authorList>
    </citation>
    <scope>NUCLEOTIDE SEQUENCE</scope>
</reference>
<name>A0A9N9WGP3_9NEOP</name>
<gene>
    <name evidence="7" type="ORF">DIATSA_LOCUS8684</name>
</gene>
<reference evidence="7" key="1">
    <citation type="submission" date="2021-12" db="EMBL/GenBank/DDBJ databases">
        <authorList>
            <person name="King R."/>
        </authorList>
    </citation>
    <scope>NUCLEOTIDE SEQUENCE</scope>
</reference>
<evidence type="ECO:0000256" key="3">
    <source>
        <dbReference type="ARBA" id="ARBA00023180"/>
    </source>
</evidence>